<evidence type="ECO:0000313" key="2">
    <source>
        <dbReference type="EMBL" id="EHK97958.1"/>
    </source>
</evidence>
<evidence type="ECO:0000256" key="1">
    <source>
        <dbReference type="SAM" id="MobiDB-lite"/>
    </source>
</evidence>
<dbReference type="HOGENOM" id="CLU_2638280_0_0_1"/>
<proteinExistence type="predicted"/>
<keyword evidence="3" id="KW-1185">Reference proteome</keyword>
<dbReference type="EMBL" id="AGUE01000168">
    <property type="protein sequence ID" value="EHK97958.1"/>
    <property type="molecule type" value="Genomic_DNA"/>
</dbReference>
<accession>H0EU69</accession>
<sequence length="77" mass="8459">MSLPLCEDNATSQIRKSQSIPNSPRDAINRIDHPGSRRTNRVNGAITEISYTAESTALFFLGDGRCGYEGGEEEEEV</sequence>
<name>H0EU69_GLAL7</name>
<reference evidence="2 3" key="1">
    <citation type="journal article" date="2012" name="Eukaryot. Cell">
        <title>Genome sequence of the fungus Glarea lozoyensis: the first genome sequence of a species from the Helotiaceae family.</title>
        <authorList>
            <person name="Youssar L."/>
            <person name="Gruening B.A."/>
            <person name="Erxleben A."/>
            <person name="Guenther S."/>
            <person name="Huettel W."/>
        </authorList>
    </citation>
    <scope>NUCLEOTIDE SEQUENCE [LARGE SCALE GENOMIC DNA]</scope>
    <source>
        <strain evidence="3">ATCC 74030 / MF5533</strain>
    </source>
</reference>
<protein>
    <submittedName>
        <fullName evidence="2">Uncharacterized protein</fullName>
    </submittedName>
</protein>
<organism evidence="2 3">
    <name type="scientific">Glarea lozoyensis (strain ATCC 74030 / MF5533)</name>
    <dbReference type="NCBI Taxonomy" id="1104152"/>
    <lineage>
        <taxon>Eukaryota</taxon>
        <taxon>Fungi</taxon>
        <taxon>Dikarya</taxon>
        <taxon>Ascomycota</taxon>
        <taxon>Pezizomycotina</taxon>
        <taxon>Leotiomycetes</taxon>
        <taxon>Helotiales</taxon>
        <taxon>Helotiaceae</taxon>
        <taxon>Glarea</taxon>
    </lineage>
</organism>
<dbReference type="AlphaFoldDB" id="H0EU69"/>
<evidence type="ECO:0000313" key="3">
    <source>
        <dbReference type="Proteomes" id="UP000005446"/>
    </source>
</evidence>
<feature type="compositionally biased region" description="Polar residues" evidence="1">
    <location>
        <begin position="9"/>
        <end position="22"/>
    </location>
</feature>
<dbReference type="Proteomes" id="UP000005446">
    <property type="component" value="Unassembled WGS sequence"/>
</dbReference>
<dbReference type="InParanoid" id="H0EU69"/>
<feature type="region of interest" description="Disordered" evidence="1">
    <location>
        <begin position="1"/>
        <end position="40"/>
    </location>
</feature>
<comment type="caution">
    <text evidence="2">The sequence shown here is derived from an EMBL/GenBank/DDBJ whole genome shotgun (WGS) entry which is preliminary data.</text>
</comment>
<gene>
    <name evidence="2" type="ORF">M7I_6300</name>
</gene>